<comment type="caution">
    <text evidence="4">The sequence shown here is derived from an EMBL/GenBank/DDBJ whole genome shotgun (WGS) entry which is preliminary data.</text>
</comment>
<proteinExistence type="predicted"/>
<evidence type="ECO:0000313" key="4">
    <source>
        <dbReference type="EMBL" id="POY75110.1"/>
    </source>
</evidence>
<keyword evidence="2" id="KW-0812">Transmembrane</keyword>
<keyword evidence="3" id="KW-0732">Signal</keyword>
<evidence type="ECO:0000313" key="5">
    <source>
        <dbReference type="Proteomes" id="UP000237144"/>
    </source>
</evidence>
<protein>
    <submittedName>
        <fullName evidence="4">Uncharacterized protein</fullName>
    </submittedName>
</protein>
<keyword evidence="5" id="KW-1185">Reference proteome</keyword>
<evidence type="ECO:0000256" key="3">
    <source>
        <dbReference type="SAM" id="SignalP"/>
    </source>
</evidence>
<accession>A0A2S5BEC7</accession>
<feature type="region of interest" description="Disordered" evidence="1">
    <location>
        <begin position="142"/>
        <end position="163"/>
    </location>
</feature>
<dbReference type="Proteomes" id="UP000237144">
    <property type="component" value="Unassembled WGS sequence"/>
</dbReference>
<gene>
    <name evidence="4" type="ORF">BMF94_1740</name>
</gene>
<dbReference type="AlphaFoldDB" id="A0A2S5BEC7"/>
<reference evidence="4 5" key="1">
    <citation type="journal article" date="2018" name="Front. Microbiol.">
        <title>Prospects for Fungal Bioremediation of Acidic Radioactive Waste Sites: Characterization and Genome Sequence of Rhodotorula taiwanensis MD1149.</title>
        <authorList>
            <person name="Tkavc R."/>
            <person name="Matrosova V.Y."/>
            <person name="Grichenko O.E."/>
            <person name="Gostincar C."/>
            <person name="Volpe R.P."/>
            <person name="Klimenkova P."/>
            <person name="Gaidamakova E.K."/>
            <person name="Zhou C.E."/>
            <person name="Stewart B.J."/>
            <person name="Lyman M.G."/>
            <person name="Malfatti S.A."/>
            <person name="Rubinfeld B."/>
            <person name="Courtot M."/>
            <person name="Singh J."/>
            <person name="Dalgard C.L."/>
            <person name="Hamilton T."/>
            <person name="Frey K.G."/>
            <person name="Gunde-Cimerman N."/>
            <person name="Dugan L."/>
            <person name="Daly M.J."/>
        </authorList>
    </citation>
    <scope>NUCLEOTIDE SEQUENCE [LARGE SCALE GENOMIC DNA]</scope>
    <source>
        <strain evidence="4 5">MD1149</strain>
    </source>
</reference>
<dbReference type="EMBL" id="PJQD01000019">
    <property type="protein sequence ID" value="POY75110.1"/>
    <property type="molecule type" value="Genomic_DNA"/>
</dbReference>
<name>A0A2S5BEC7_9BASI</name>
<feature type="region of interest" description="Disordered" evidence="1">
    <location>
        <begin position="78"/>
        <end position="108"/>
    </location>
</feature>
<feature type="signal peptide" evidence="3">
    <location>
        <begin position="1"/>
        <end position="20"/>
    </location>
</feature>
<feature type="transmembrane region" description="Helical" evidence="2">
    <location>
        <begin position="170"/>
        <end position="189"/>
    </location>
</feature>
<evidence type="ECO:0000256" key="2">
    <source>
        <dbReference type="SAM" id="Phobius"/>
    </source>
</evidence>
<evidence type="ECO:0000256" key="1">
    <source>
        <dbReference type="SAM" id="MobiDB-lite"/>
    </source>
</evidence>
<keyword evidence="2" id="KW-0472">Membrane</keyword>
<keyword evidence="2" id="KW-1133">Transmembrane helix</keyword>
<organism evidence="4 5">
    <name type="scientific">Rhodotorula taiwanensis</name>
    <dbReference type="NCBI Taxonomy" id="741276"/>
    <lineage>
        <taxon>Eukaryota</taxon>
        <taxon>Fungi</taxon>
        <taxon>Dikarya</taxon>
        <taxon>Basidiomycota</taxon>
        <taxon>Pucciniomycotina</taxon>
        <taxon>Microbotryomycetes</taxon>
        <taxon>Sporidiobolales</taxon>
        <taxon>Sporidiobolaceae</taxon>
        <taxon>Rhodotorula</taxon>
    </lineage>
</organism>
<sequence>MRLLSTAVALCAVFSVPVLAQSSVSNLETFPTIYSGTSTGPESTGAATLSGGASPSASYGAFDPSKFPTAPGPAIIPNYTLSNPSGAASSGGTGSSGGGRTNTGNRTTAVSASAVSITSQTSPTASIVTSTVDGSVTTVTVTSSKGSGAAAQTGTSGAESNRSGSAAGAAALWGAAGTVLVAAFGFTAIL</sequence>
<feature type="compositionally biased region" description="Gly residues" evidence="1">
    <location>
        <begin position="89"/>
        <end position="101"/>
    </location>
</feature>
<feature type="chain" id="PRO_5015734148" evidence="3">
    <location>
        <begin position="21"/>
        <end position="190"/>
    </location>
</feature>